<protein>
    <submittedName>
        <fullName evidence="2">Uncharacterized protein</fullName>
    </submittedName>
</protein>
<name>A0A9P9JFX3_9HYPO</name>
<feature type="region of interest" description="Disordered" evidence="1">
    <location>
        <begin position="1"/>
        <end position="61"/>
    </location>
</feature>
<feature type="compositionally biased region" description="Basic and acidic residues" evidence="1">
    <location>
        <begin position="22"/>
        <end position="33"/>
    </location>
</feature>
<evidence type="ECO:0000313" key="2">
    <source>
        <dbReference type="EMBL" id="KAH7159911.1"/>
    </source>
</evidence>
<proteinExistence type="predicted"/>
<keyword evidence="3" id="KW-1185">Reference proteome</keyword>
<dbReference type="AlphaFoldDB" id="A0A9P9JFX3"/>
<evidence type="ECO:0000256" key="1">
    <source>
        <dbReference type="SAM" id="MobiDB-lite"/>
    </source>
</evidence>
<feature type="compositionally biased region" description="Polar residues" evidence="1">
    <location>
        <begin position="36"/>
        <end position="60"/>
    </location>
</feature>
<gene>
    <name evidence="2" type="ORF">B0J13DRAFT_616707</name>
</gene>
<evidence type="ECO:0000313" key="3">
    <source>
        <dbReference type="Proteomes" id="UP000717696"/>
    </source>
</evidence>
<dbReference type="EMBL" id="JAGMUU010000002">
    <property type="protein sequence ID" value="KAH7159911.1"/>
    <property type="molecule type" value="Genomic_DNA"/>
</dbReference>
<organism evidence="2 3">
    <name type="scientific">Dactylonectria estremocensis</name>
    <dbReference type="NCBI Taxonomy" id="1079267"/>
    <lineage>
        <taxon>Eukaryota</taxon>
        <taxon>Fungi</taxon>
        <taxon>Dikarya</taxon>
        <taxon>Ascomycota</taxon>
        <taxon>Pezizomycotina</taxon>
        <taxon>Sordariomycetes</taxon>
        <taxon>Hypocreomycetidae</taxon>
        <taxon>Hypocreales</taxon>
        <taxon>Nectriaceae</taxon>
        <taxon>Dactylonectria</taxon>
    </lineage>
</organism>
<accession>A0A9P9JFX3</accession>
<sequence length="413" mass="45289">MPSTPGAGTSEFKSPKSPRCYKTPEIRQVHFDSEDNVPSSYTNRNTTSGSKTTGFNTAHSPSGGFCGLNSGILKNGNCDEVDPTPTGFPQVGQAPSNNLQWHTGLDPSQSISHQLPRTWNYATLPQYQQPLPQNPQVFLASPQFPPATFPQPSAPVTYIGLHQQPQQAKMGDYQNCAPPPPGVHFQPPVPDTTFGPIPHIYVPRHDGGLFPGVHVRYPSVQFVSAPAYTAACTTVILPKTFYLNGYTCYASRQQPSLAVMPQATQGSYVIAQQPYMIQQPIMGQQPVMVNNQPQYMPQFQTMAGMPPVGFPGGAAVNPGLPIIAGNTGHIPEVAGVGRTAGEETLHQIKFAIANGLYEPQDFKPSDDDPNRFYFVREVDGNWTQRNRFSIDHMGEIRWFVTNEGWFYAVRLPS</sequence>
<dbReference type="OrthoDB" id="5194044at2759"/>
<reference evidence="2" key="1">
    <citation type="journal article" date="2021" name="Nat. Commun.">
        <title>Genetic determinants of endophytism in the Arabidopsis root mycobiome.</title>
        <authorList>
            <person name="Mesny F."/>
            <person name="Miyauchi S."/>
            <person name="Thiergart T."/>
            <person name="Pickel B."/>
            <person name="Atanasova L."/>
            <person name="Karlsson M."/>
            <person name="Huettel B."/>
            <person name="Barry K.W."/>
            <person name="Haridas S."/>
            <person name="Chen C."/>
            <person name="Bauer D."/>
            <person name="Andreopoulos W."/>
            <person name="Pangilinan J."/>
            <person name="LaButti K."/>
            <person name="Riley R."/>
            <person name="Lipzen A."/>
            <person name="Clum A."/>
            <person name="Drula E."/>
            <person name="Henrissat B."/>
            <person name="Kohler A."/>
            <person name="Grigoriev I.V."/>
            <person name="Martin F.M."/>
            <person name="Hacquard S."/>
        </authorList>
    </citation>
    <scope>NUCLEOTIDE SEQUENCE</scope>
    <source>
        <strain evidence="2">MPI-CAGE-AT-0021</strain>
    </source>
</reference>
<dbReference type="Proteomes" id="UP000717696">
    <property type="component" value="Unassembled WGS sequence"/>
</dbReference>
<comment type="caution">
    <text evidence="2">The sequence shown here is derived from an EMBL/GenBank/DDBJ whole genome shotgun (WGS) entry which is preliminary data.</text>
</comment>